<feature type="chain" id="PRO_5005568098" evidence="1">
    <location>
        <begin position="19"/>
        <end position="132"/>
    </location>
</feature>
<evidence type="ECO:0000313" key="3">
    <source>
        <dbReference type="Proteomes" id="UP000037035"/>
    </source>
</evidence>
<dbReference type="VEuPathDB" id="FungiDB:VP01_340g8"/>
<feature type="signal peptide" evidence="1">
    <location>
        <begin position="1"/>
        <end position="18"/>
    </location>
</feature>
<comment type="caution">
    <text evidence="2">The sequence shown here is derived from an EMBL/GenBank/DDBJ whole genome shotgun (WGS) entry which is preliminary data.</text>
</comment>
<sequence length="132" mass="15021">MFKDPMAWYLFISFGVWSNLLEMNMGMSLGYESMNQSNLDGRQAGELMTHNEWSSVNNAASSRQLPLWRRHLGDMTKLAGLSWTMKDGSTRAREDDEMRKAETQWSNLKDGCSVANDSCVEITEDGAYVHSR</sequence>
<proteinExistence type="predicted"/>
<dbReference type="OrthoDB" id="10630647at2759"/>
<accession>A0A0L6UWJ5</accession>
<keyword evidence="1" id="KW-0732">Signal</keyword>
<reference evidence="2 3" key="1">
    <citation type="submission" date="2015-08" db="EMBL/GenBank/DDBJ databases">
        <title>Next Generation Sequencing and Analysis of the Genome of Puccinia sorghi L Schw, the Causal Agent of Maize Common Rust.</title>
        <authorList>
            <person name="Rochi L."/>
            <person name="Burguener G."/>
            <person name="Darino M."/>
            <person name="Turjanski A."/>
            <person name="Kreff E."/>
            <person name="Dieguez M.J."/>
            <person name="Sacco F."/>
        </authorList>
    </citation>
    <scope>NUCLEOTIDE SEQUENCE [LARGE SCALE GENOMIC DNA]</scope>
    <source>
        <strain evidence="2 3">RO10H11247</strain>
    </source>
</reference>
<evidence type="ECO:0000313" key="2">
    <source>
        <dbReference type="EMBL" id="KNZ52888.1"/>
    </source>
</evidence>
<evidence type="ECO:0000256" key="1">
    <source>
        <dbReference type="SAM" id="SignalP"/>
    </source>
</evidence>
<organism evidence="2 3">
    <name type="scientific">Puccinia sorghi</name>
    <dbReference type="NCBI Taxonomy" id="27349"/>
    <lineage>
        <taxon>Eukaryota</taxon>
        <taxon>Fungi</taxon>
        <taxon>Dikarya</taxon>
        <taxon>Basidiomycota</taxon>
        <taxon>Pucciniomycotina</taxon>
        <taxon>Pucciniomycetes</taxon>
        <taxon>Pucciniales</taxon>
        <taxon>Pucciniaceae</taxon>
        <taxon>Puccinia</taxon>
    </lineage>
</organism>
<gene>
    <name evidence="2" type="ORF">VP01_340g8</name>
</gene>
<protein>
    <submittedName>
        <fullName evidence="2">Uncharacterized protein</fullName>
    </submittedName>
</protein>
<keyword evidence="3" id="KW-1185">Reference proteome</keyword>
<name>A0A0L6UWJ5_9BASI</name>
<dbReference type="Proteomes" id="UP000037035">
    <property type="component" value="Unassembled WGS sequence"/>
</dbReference>
<dbReference type="EMBL" id="LAVV01008402">
    <property type="protein sequence ID" value="KNZ52888.1"/>
    <property type="molecule type" value="Genomic_DNA"/>
</dbReference>
<dbReference type="AlphaFoldDB" id="A0A0L6UWJ5"/>